<organism evidence="1 2">
    <name type="scientific">Halonotius terrestris</name>
    <dbReference type="NCBI Taxonomy" id="2487750"/>
    <lineage>
        <taxon>Archaea</taxon>
        <taxon>Methanobacteriati</taxon>
        <taxon>Methanobacteriota</taxon>
        <taxon>Stenosarchaea group</taxon>
        <taxon>Halobacteria</taxon>
        <taxon>Halobacteriales</taxon>
        <taxon>Haloferacaceae</taxon>
        <taxon>Halonotius</taxon>
    </lineage>
</organism>
<dbReference type="EMBL" id="RKLU01000004">
    <property type="protein sequence ID" value="TQQ79914.1"/>
    <property type="molecule type" value="Genomic_DNA"/>
</dbReference>
<evidence type="ECO:0000313" key="1">
    <source>
        <dbReference type="EMBL" id="TQQ79914.1"/>
    </source>
</evidence>
<dbReference type="InterPro" id="IPR055965">
    <property type="entry name" value="DUF7543"/>
</dbReference>
<gene>
    <name evidence="1" type="ORF">EGH24_10555</name>
</gene>
<evidence type="ECO:0000313" key="2">
    <source>
        <dbReference type="Proteomes" id="UP000705823"/>
    </source>
</evidence>
<keyword evidence="2" id="KW-1185">Reference proteome</keyword>
<dbReference type="RefSeq" id="WP_142980106.1">
    <property type="nucleotide sequence ID" value="NZ_RKLU01000004.1"/>
</dbReference>
<sequence>MEYERTTDDEELTEWERADGNATIRLRERADGQFAVRYDQLHQAEGGRAYAYETVESREAAEELVAAWQADAPA</sequence>
<comment type="caution">
    <text evidence="1">The sequence shown here is derived from an EMBL/GenBank/DDBJ whole genome shotgun (WGS) entry which is preliminary data.</text>
</comment>
<dbReference type="Pfam" id="PF24399">
    <property type="entry name" value="DUF7543"/>
    <property type="match status" value="1"/>
</dbReference>
<dbReference type="AlphaFoldDB" id="A0A8J8P8J1"/>
<dbReference type="Proteomes" id="UP000705823">
    <property type="component" value="Unassembled WGS sequence"/>
</dbReference>
<proteinExistence type="predicted"/>
<name>A0A8J8P8J1_9EURY</name>
<reference evidence="1" key="1">
    <citation type="submission" date="2019-02" db="EMBL/GenBank/DDBJ databases">
        <title>Halonotius sp. a new haloarchaeum isolated from saline soil.</title>
        <authorList>
            <person name="Duran-Viseras A."/>
            <person name="Sanchez-Porro C."/>
            <person name="Ventosa A."/>
        </authorList>
    </citation>
    <scope>NUCLEOTIDE SEQUENCE</scope>
    <source>
        <strain evidence="1">F15B</strain>
    </source>
</reference>
<accession>A0A8J8P8J1</accession>
<dbReference type="OrthoDB" id="228403at2157"/>
<protein>
    <submittedName>
        <fullName evidence="1">Uncharacterized protein</fullName>
    </submittedName>
</protein>